<accession>A0ABQ4A4S1</accession>
<proteinExistence type="predicted"/>
<dbReference type="SUPFAM" id="SSF55961">
    <property type="entry name" value="Bet v1-like"/>
    <property type="match status" value="1"/>
</dbReference>
<protein>
    <recommendedName>
        <fullName evidence="3">Polyketide cyclase/dehydrase/lipid transport protein</fullName>
    </recommendedName>
</protein>
<reference evidence="1 2" key="1">
    <citation type="submission" date="2021-01" db="EMBL/GenBank/DDBJ databases">
        <title>Whole genome shotgun sequence of Actinoplanes humidus NBRC 14915.</title>
        <authorList>
            <person name="Komaki H."/>
            <person name="Tamura T."/>
        </authorList>
    </citation>
    <scope>NUCLEOTIDE SEQUENCE [LARGE SCALE GENOMIC DNA]</scope>
    <source>
        <strain evidence="1 2">NBRC 14915</strain>
    </source>
</reference>
<dbReference type="Gene3D" id="3.30.530.20">
    <property type="match status" value="1"/>
</dbReference>
<evidence type="ECO:0008006" key="3">
    <source>
        <dbReference type="Google" id="ProtNLM"/>
    </source>
</evidence>
<dbReference type="InterPro" id="IPR023393">
    <property type="entry name" value="START-like_dom_sf"/>
</dbReference>
<dbReference type="Proteomes" id="UP000603200">
    <property type="component" value="Unassembled WGS sequence"/>
</dbReference>
<name>A0ABQ4A4S1_9ACTN</name>
<sequence>MHVTSTVRTVDPQRCIAWTAPVNGIDGVHLWTFKKVRGGVLVTTEESWSGAPVEADIPGNQANLDAGLNDWVHRLKDTAERSA</sequence>
<organism evidence="1 2">
    <name type="scientific">Winogradskya humida</name>
    <dbReference type="NCBI Taxonomy" id="113566"/>
    <lineage>
        <taxon>Bacteria</taxon>
        <taxon>Bacillati</taxon>
        <taxon>Actinomycetota</taxon>
        <taxon>Actinomycetes</taxon>
        <taxon>Micromonosporales</taxon>
        <taxon>Micromonosporaceae</taxon>
        <taxon>Winogradskya</taxon>
    </lineage>
</organism>
<evidence type="ECO:0000313" key="1">
    <source>
        <dbReference type="EMBL" id="GIE25834.1"/>
    </source>
</evidence>
<gene>
    <name evidence="1" type="ORF">Ahu01nite_089360</name>
</gene>
<keyword evidence="2" id="KW-1185">Reference proteome</keyword>
<dbReference type="EMBL" id="BOMN01000129">
    <property type="protein sequence ID" value="GIE25834.1"/>
    <property type="molecule type" value="Genomic_DNA"/>
</dbReference>
<comment type="caution">
    <text evidence="1">The sequence shown here is derived from an EMBL/GenBank/DDBJ whole genome shotgun (WGS) entry which is preliminary data.</text>
</comment>
<evidence type="ECO:0000313" key="2">
    <source>
        <dbReference type="Proteomes" id="UP000603200"/>
    </source>
</evidence>